<feature type="domain" description="HAMP" evidence="13">
    <location>
        <begin position="327"/>
        <end position="380"/>
    </location>
</feature>
<evidence type="ECO:0000256" key="2">
    <source>
        <dbReference type="ARBA" id="ARBA00022475"/>
    </source>
</evidence>
<organism evidence="14 15">
    <name type="scientific">Roseburia intestinalis L1-82</name>
    <dbReference type="NCBI Taxonomy" id="536231"/>
    <lineage>
        <taxon>Bacteria</taxon>
        <taxon>Bacillati</taxon>
        <taxon>Bacillota</taxon>
        <taxon>Clostridia</taxon>
        <taxon>Lachnospirales</taxon>
        <taxon>Lachnospiraceae</taxon>
        <taxon>Roseburia</taxon>
    </lineage>
</organism>
<dbReference type="EC" id="2.7.13.3" evidence="14"/>
<keyword evidence="8" id="KW-0067">ATP-binding</keyword>
<dbReference type="SMART" id="SM00304">
    <property type="entry name" value="HAMP"/>
    <property type="match status" value="1"/>
</dbReference>
<keyword evidence="5 12" id="KW-0812">Transmembrane</keyword>
<dbReference type="InterPro" id="IPR003594">
    <property type="entry name" value="HATPase_dom"/>
</dbReference>
<feature type="transmembrane region" description="Helical" evidence="12">
    <location>
        <begin position="305"/>
        <end position="325"/>
    </location>
</feature>
<evidence type="ECO:0000313" key="14">
    <source>
        <dbReference type="EMBL" id="VCV22482.1"/>
    </source>
</evidence>
<dbReference type="SUPFAM" id="SSF55874">
    <property type="entry name" value="ATPase domain of HSP90 chaperone/DNA topoisomerase II/histidine kinase"/>
    <property type="match status" value="1"/>
</dbReference>
<dbReference type="InterPro" id="IPR010559">
    <property type="entry name" value="Sig_transdc_His_kin_internal"/>
</dbReference>
<keyword evidence="11 12" id="KW-0472">Membrane</keyword>
<dbReference type="Gene3D" id="3.30.565.10">
    <property type="entry name" value="Histidine kinase-like ATPase, C-terminal domain"/>
    <property type="match status" value="1"/>
</dbReference>
<dbReference type="PROSITE" id="PS50885">
    <property type="entry name" value="HAMP"/>
    <property type="match status" value="1"/>
</dbReference>
<evidence type="ECO:0000256" key="5">
    <source>
        <dbReference type="ARBA" id="ARBA00022692"/>
    </source>
</evidence>
<sequence length="608" mass="69150">MKHSIFSTKLAMKIWLYIMLTVIAILLVVGIALEIFFRHYVANETLRNATRDTTYAADAFSEEYENILKRFVSHTASADSYQLMCDVSVPHTKEYMNLNTSLQSQLSLYTDSSSLIHTAMFSDTKGQLFYSYKSRLRDDTFSPTDTYALSGAPSICIHPATQSPFRGQSDMVVITYLLTVNPSERMVLLADSYENCDAVLYFFLNAQHIQDYLALYYNGSTSDVLLYLTDGSGTPISLSSADDNYAIATDTAIQRGIRYLSGTGNKLLHTGDRYILLVPIANSDLYLANILPEYAVYTRIRSLDLMLLSIALVMFLLIPFLLFFVTRFVTKPLKLLMQSVQEIEIGTYEKPADGIPPADEIGQLSRSIDSMYQTIQQQFRQIKQDERENFQMELRLLSEQINPHFLYNTLECINMEIYNHHNDTASSMLSNLGGYLRISLSYGNSQHLISQEVDQVKAYVNIMNYRFRHSIHLTTNIDGDLLSMKILKSILQPLVENALKHGFSIDSSVYFPIAPMIDISIWREPDTLSIAITDNGAGIDIEHAKEIMYGSGTDADGRHHVGLHNIYHRLNSFYGKTDITFSSIPFYENKILIRFPYQNFCETQNECD</sequence>
<dbReference type="GO" id="GO:0005524">
    <property type="term" value="F:ATP binding"/>
    <property type="evidence" value="ECO:0007669"/>
    <property type="project" value="UniProtKB-KW"/>
</dbReference>
<dbReference type="Pfam" id="PF02518">
    <property type="entry name" value="HATPase_c"/>
    <property type="match status" value="1"/>
</dbReference>
<dbReference type="Pfam" id="PF00672">
    <property type="entry name" value="HAMP"/>
    <property type="match status" value="1"/>
</dbReference>
<keyword evidence="10" id="KW-0902">Two-component regulatory system</keyword>
<feature type="transmembrane region" description="Helical" evidence="12">
    <location>
        <begin position="14"/>
        <end position="37"/>
    </location>
</feature>
<keyword evidence="6" id="KW-0547">Nucleotide-binding</keyword>
<dbReference type="Proteomes" id="UP000294398">
    <property type="component" value="Chromosome"/>
</dbReference>
<evidence type="ECO:0000256" key="6">
    <source>
        <dbReference type="ARBA" id="ARBA00022741"/>
    </source>
</evidence>
<keyword evidence="4 14" id="KW-0808">Transferase</keyword>
<keyword evidence="15" id="KW-1185">Reference proteome</keyword>
<keyword evidence="7 14" id="KW-0418">Kinase</keyword>
<comment type="subcellular location">
    <subcellularLocation>
        <location evidence="1">Cell membrane</location>
        <topology evidence="1">Multi-pass membrane protein</topology>
    </subcellularLocation>
</comment>
<accession>A0AAQ2UDD4</accession>
<gene>
    <name evidence="14" type="primary">ypdA_2</name>
    <name evidence="14" type="ORF">RIL182_02361</name>
</gene>
<evidence type="ECO:0000256" key="12">
    <source>
        <dbReference type="SAM" id="Phobius"/>
    </source>
</evidence>
<evidence type="ECO:0000256" key="10">
    <source>
        <dbReference type="ARBA" id="ARBA00023012"/>
    </source>
</evidence>
<dbReference type="PANTHER" id="PTHR34220:SF11">
    <property type="entry name" value="SENSOR PROTEIN KINASE HPTS"/>
    <property type="match status" value="1"/>
</dbReference>
<dbReference type="AlphaFoldDB" id="A0AAQ2UDD4"/>
<dbReference type="EMBL" id="LR027880">
    <property type="protein sequence ID" value="VCV22482.1"/>
    <property type="molecule type" value="Genomic_DNA"/>
</dbReference>
<proteinExistence type="predicted"/>
<reference evidence="14 15" key="1">
    <citation type="submission" date="2018-09" db="EMBL/GenBank/DDBJ databases">
        <authorList>
            <person name="Petit M.-A."/>
            <person name="Lossouarn J."/>
        </authorList>
    </citation>
    <scope>NUCLEOTIDE SEQUENCE [LARGE SCALE GENOMIC DNA]</scope>
    <source>
        <strain evidence="14 15">L1-82</strain>
    </source>
</reference>
<keyword evidence="2" id="KW-1003">Cell membrane</keyword>
<dbReference type="GO" id="GO:0000155">
    <property type="term" value="F:phosphorelay sensor kinase activity"/>
    <property type="evidence" value="ECO:0007669"/>
    <property type="project" value="InterPro"/>
</dbReference>
<evidence type="ECO:0000256" key="3">
    <source>
        <dbReference type="ARBA" id="ARBA00022553"/>
    </source>
</evidence>
<protein>
    <submittedName>
        <fullName evidence="14">Sensor histidine kinase YpdA</fullName>
        <ecNumber evidence="14">2.7.13.3</ecNumber>
    </submittedName>
</protein>
<dbReference type="InterPro" id="IPR050640">
    <property type="entry name" value="Bact_2-comp_sensor_kinase"/>
</dbReference>
<dbReference type="InterPro" id="IPR036890">
    <property type="entry name" value="HATPase_C_sf"/>
</dbReference>
<evidence type="ECO:0000256" key="9">
    <source>
        <dbReference type="ARBA" id="ARBA00022989"/>
    </source>
</evidence>
<keyword evidence="3" id="KW-0597">Phosphoprotein</keyword>
<name>A0AAQ2UDD4_9FIRM</name>
<evidence type="ECO:0000256" key="1">
    <source>
        <dbReference type="ARBA" id="ARBA00004651"/>
    </source>
</evidence>
<dbReference type="GO" id="GO:0005886">
    <property type="term" value="C:plasma membrane"/>
    <property type="evidence" value="ECO:0007669"/>
    <property type="project" value="UniProtKB-SubCell"/>
</dbReference>
<evidence type="ECO:0000259" key="13">
    <source>
        <dbReference type="PROSITE" id="PS50885"/>
    </source>
</evidence>
<dbReference type="Gene3D" id="6.10.340.10">
    <property type="match status" value="1"/>
</dbReference>
<dbReference type="PANTHER" id="PTHR34220">
    <property type="entry name" value="SENSOR HISTIDINE KINASE YPDA"/>
    <property type="match status" value="1"/>
</dbReference>
<dbReference type="SUPFAM" id="SSF158472">
    <property type="entry name" value="HAMP domain-like"/>
    <property type="match status" value="1"/>
</dbReference>
<keyword evidence="9 12" id="KW-1133">Transmembrane helix</keyword>
<evidence type="ECO:0000256" key="7">
    <source>
        <dbReference type="ARBA" id="ARBA00022777"/>
    </source>
</evidence>
<dbReference type="RefSeq" id="WP_015560417.1">
    <property type="nucleotide sequence ID" value="NZ_LR027880.1"/>
</dbReference>
<dbReference type="GeneID" id="61433620"/>
<dbReference type="InterPro" id="IPR003660">
    <property type="entry name" value="HAMP_dom"/>
</dbReference>
<evidence type="ECO:0000256" key="4">
    <source>
        <dbReference type="ARBA" id="ARBA00022679"/>
    </source>
</evidence>
<evidence type="ECO:0000313" key="15">
    <source>
        <dbReference type="Proteomes" id="UP000294398"/>
    </source>
</evidence>
<evidence type="ECO:0000256" key="8">
    <source>
        <dbReference type="ARBA" id="ARBA00022840"/>
    </source>
</evidence>
<dbReference type="Pfam" id="PF06580">
    <property type="entry name" value="His_kinase"/>
    <property type="match status" value="1"/>
</dbReference>
<dbReference type="CDD" id="cd06225">
    <property type="entry name" value="HAMP"/>
    <property type="match status" value="1"/>
</dbReference>
<evidence type="ECO:0000256" key="11">
    <source>
        <dbReference type="ARBA" id="ARBA00023136"/>
    </source>
</evidence>